<dbReference type="STRING" id="50990.A0A4Y7QMZ3"/>
<organism evidence="3 4">
    <name type="scientific">Rickenella mellea</name>
    <dbReference type="NCBI Taxonomy" id="50990"/>
    <lineage>
        <taxon>Eukaryota</taxon>
        <taxon>Fungi</taxon>
        <taxon>Dikarya</taxon>
        <taxon>Basidiomycota</taxon>
        <taxon>Agaricomycotina</taxon>
        <taxon>Agaricomycetes</taxon>
        <taxon>Hymenochaetales</taxon>
        <taxon>Rickenellaceae</taxon>
        <taxon>Rickenella</taxon>
    </lineage>
</organism>
<reference evidence="3 4" key="1">
    <citation type="submission" date="2018-06" db="EMBL/GenBank/DDBJ databases">
        <title>A transcriptomic atlas of mushroom development highlights an independent origin of complex multicellularity.</title>
        <authorList>
            <consortium name="DOE Joint Genome Institute"/>
            <person name="Krizsan K."/>
            <person name="Almasi E."/>
            <person name="Merenyi Z."/>
            <person name="Sahu N."/>
            <person name="Viragh M."/>
            <person name="Koszo T."/>
            <person name="Mondo S."/>
            <person name="Kiss B."/>
            <person name="Balint B."/>
            <person name="Kues U."/>
            <person name="Barry K."/>
            <person name="Hegedus J.C."/>
            <person name="Henrissat B."/>
            <person name="Johnson J."/>
            <person name="Lipzen A."/>
            <person name="Ohm R."/>
            <person name="Nagy I."/>
            <person name="Pangilinan J."/>
            <person name="Yan J."/>
            <person name="Xiong Y."/>
            <person name="Grigoriev I.V."/>
            <person name="Hibbett D.S."/>
            <person name="Nagy L.G."/>
        </authorList>
    </citation>
    <scope>NUCLEOTIDE SEQUENCE [LARGE SCALE GENOMIC DNA]</scope>
    <source>
        <strain evidence="3 4">SZMC22713</strain>
    </source>
</reference>
<sequence length="664" mass="75356">MANTLHQQLNLYISGNDSYTFAPVGSEESQSLTISRLSGDITLNPLGTPLPPARDLAKTRVYGIIGIVSLTLTDYVIIVTGRELRGNLMGQSVYLAKTFKVLPVSADPSLQNHPVEGRLVALVQSHLSNGLFWFSYGWDLTRRLQAQWESHTQDDGKALWEVADDRFFWNKFLHGRLIDITTANPKQNLGPYILPMMFGTFDVRQTSINGHDFLFCLISRRSRYRAGTRFFRRGIDKDGHVANFNETEQIVLLSDQGKTAGDYNSTLSFVQTRGSIPVYWAEVNNLRYKPDLQIMELQDTVDVMRLHLQEQVNVYGEQSLVNLVKHKGHEMPLKQAYEKYLTQLNLPKVHYEYFDFASECKNMKWDNISILINALEEDLTRKGYFHSVSSQPQPLKTQTGAVRTNCMDNLDRTNVVQSAVAKWVLSRQLKEVGILKESETVQDYELFMQDFRDMWADHADLISKAYSGSGALKTDFTRTGKRTKHGLLLDGYNSILRYLKNNFFDGARQDAFDLVTGAWIPRRGPASAISLLVDNRPLLTRTMPYVASFSLFMICAGLTLPRTSDYSLYHYFLLWSCLLTIAFGYIFVHGIDYVAWPRLNPPTDVIFYEGPGFRSGQKGKGFGVSAIDAKKFGFGVRGPKMGEGRRRAVSHVNEIEMGTKKRVD</sequence>
<keyword evidence="4" id="KW-1185">Reference proteome</keyword>
<evidence type="ECO:0000256" key="1">
    <source>
        <dbReference type="SAM" id="Phobius"/>
    </source>
</evidence>
<keyword evidence="1" id="KW-0472">Membrane</keyword>
<dbReference type="PANTHER" id="PTHR45662">
    <property type="entry name" value="PHOSPHATIDYLINOSITIDE PHOSPHATASE SAC1"/>
    <property type="match status" value="1"/>
</dbReference>
<gene>
    <name evidence="3" type="ORF">BD410DRAFT_738463</name>
</gene>
<proteinExistence type="predicted"/>
<name>A0A4Y7QMZ3_9AGAM</name>
<protein>
    <recommendedName>
        <fullName evidence="2">SAC domain-containing protein</fullName>
    </recommendedName>
</protein>
<dbReference type="Proteomes" id="UP000294933">
    <property type="component" value="Unassembled WGS sequence"/>
</dbReference>
<dbReference type="AlphaFoldDB" id="A0A4Y7QMZ3"/>
<dbReference type="GO" id="GO:0043812">
    <property type="term" value="F:phosphatidylinositol-4-phosphate phosphatase activity"/>
    <property type="evidence" value="ECO:0007669"/>
    <property type="project" value="TreeGrafter"/>
</dbReference>
<dbReference type="PANTHER" id="PTHR45662:SF2">
    <property type="entry name" value="PHOSPHATIDYLINOSITOL-3-PHOSPHATASE SAC1"/>
    <property type="match status" value="1"/>
</dbReference>
<feature type="transmembrane region" description="Helical" evidence="1">
    <location>
        <begin position="545"/>
        <end position="562"/>
    </location>
</feature>
<dbReference type="GO" id="GO:0046856">
    <property type="term" value="P:phosphatidylinositol dephosphorylation"/>
    <property type="evidence" value="ECO:0007669"/>
    <property type="project" value="TreeGrafter"/>
</dbReference>
<dbReference type="PROSITE" id="PS50275">
    <property type="entry name" value="SAC"/>
    <property type="match status" value="1"/>
</dbReference>
<keyword evidence="1" id="KW-1133">Transmembrane helix</keyword>
<evidence type="ECO:0000259" key="2">
    <source>
        <dbReference type="PROSITE" id="PS50275"/>
    </source>
</evidence>
<dbReference type="EMBL" id="ML170157">
    <property type="protein sequence ID" value="TDL28775.1"/>
    <property type="molecule type" value="Genomic_DNA"/>
</dbReference>
<dbReference type="InterPro" id="IPR002013">
    <property type="entry name" value="SAC_dom"/>
</dbReference>
<dbReference type="Pfam" id="PF02383">
    <property type="entry name" value="Syja_N"/>
    <property type="match status" value="1"/>
</dbReference>
<dbReference type="VEuPathDB" id="FungiDB:BD410DRAFT_738463"/>
<dbReference type="OrthoDB" id="405996at2759"/>
<keyword evidence="1" id="KW-0812">Transmembrane</keyword>
<evidence type="ECO:0000313" key="4">
    <source>
        <dbReference type="Proteomes" id="UP000294933"/>
    </source>
</evidence>
<feature type="transmembrane region" description="Helical" evidence="1">
    <location>
        <begin position="568"/>
        <end position="588"/>
    </location>
</feature>
<accession>A0A4Y7QMZ3</accession>
<feature type="transmembrane region" description="Helical" evidence="1">
    <location>
        <begin position="61"/>
        <end position="81"/>
    </location>
</feature>
<feature type="domain" description="SAC" evidence="2">
    <location>
        <begin position="123"/>
        <end position="468"/>
    </location>
</feature>
<evidence type="ECO:0000313" key="3">
    <source>
        <dbReference type="EMBL" id="TDL28775.1"/>
    </source>
</evidence>
<dbReference type="GO" id="GO:0005783">
    <property type="term" value="C:endoplasmic reticulum"/>
    <property type="evidence" value="ECO:0007669"/>
    <property type="project" value="TreeGrafter"/>
</dbReference>